<organism evidence="1 2">
    <name type="scientific">Cannabis sativa</name>
    <name type="common">Hemp</name>
    <name type="synonym">Marijuana</name>
    <dbReference type="NCBI Taxonomy" id="3483"/>
    <lineage>
        <taxon>Eukaryota</taxon>
        <taxon>Viridiplantae</taxon>
        <taxon>Streptophyta</taxon>
        <taxon>Embryophyta</taxon>
        <taxon>Tracheophyta</taxon>
        <taxon>Spermatophyta</taxon>
        <taxon>Magnoliopsida</taxon>
        <taxon>eudicotyledons</taxon>
        <taxon>Gunneridae</taxon>
        <taxon>Pentapetalae</taxon>
        <taxon>rosids</taxon>
        <taxon>fabids</taxon>
        <taxon>Rosales</taxon>
        <taxon>Cannabaceae</taxon>
        <taxon>Cannabis</taxon>
    </lineage>
</organism>
<protein>
    <submittedName>
        <fullName evidence="1">Uncharacterized protein</fullName>
    </submittedName>
</protein>
<accession>A0A803Q9U1</accession>
<name>A0A803Q9U1_CANSA</name>
<dbReference type="EnsemblPlants" id="evm.model.08.1797">
    <property type="protein sequence ID" value="cds.evm.model.08.1797"/>
    <property type="gene ID" value="evm.TU.08.1797"/>
</dbReference>
<sequence length="75" mass="8059">MGCGVGVGRRWSVMGGGHLFVLGVRLFHLGLETSPIILGVWVCDDILVSGGRRLGFYYGQGGGCWLKWGFGSRNS</sequence>
<keyword evidence="2" id="KW-1185">Reference proteome</keyword>
<proteinExistence type="predicted"/>
<reference evidence="1" key="1">
    <citation type="submission" date="2018-11" db="EMBL/GenBank/DDBJ databases">
        <authorList>
            <person name="Grassa J C."/>
        </authorList>
    </citation>
    <scope>NUCLEOTIDE SEQUENCE [LARGE SCALE GENOMIC DNA]</scope>
</reference>
<dbReference type="AlphaFoldDB" id="A0A803Q9U1"/>
<evidence type="ECO:0000313" key="1">
    <source>
        <dbReference type="EnsemblPlants" id="cds.evm.model.08.1797"/>
    </source>
</evidence>
<dbReference type="Gramene" id="evm.model.08.1797">
    <property type="protein sequence ID" value="cds.evm.model.08.1797"/>
    <property type="gene ID" value="evm.TU.08.1797"/>
</dbReference>
<evidence type="ECO:0000313" key="2">
    <source>
        <dbReference type="Proteomes" id="UP000596661"/>
    </source>
</evidence>
<dbReference type="Proteomes" id="UP000596661">
    <property type="component" value="Chromosome 8"/>
</dbReference>
<reference evidence="1" key="2">
    <citation type="submission" date="2021-03" db="UniProtKB">
        <authorList>
            <consortium name="EnsemblPlants"/>
        </authorList>
    </citation>
    <scope>IDENTIFICATION</scope>
</reference>
<dbReference type="EMBL" id="UZAU01000716">
    <property type="status" value="NOT_ANNOTATED_CDS"/>
    <property type="molecule type" value="Genomic_DNA"/>
</dbReference>